<gene>
    <name evidence="3" type="ORF">PGT21_021920</name>
    <name evidence="2" type="ORF">PGTUg99_012665</name>
</gene>
<proteinExistence type="predicted"/>
<evidence type="ECO:0000313" key="5">
    <source>
        <dbReference type="Proteomes" id="UP000325313"/>
    </source>
</evidence>
<dbReference type="OrthoDB" id="10294991at2759"/>
<dbReference type="Proteomes" id="UP000325313">
    <property type="component" value="Unassembled WGS sequence"/>
</dbReference>
<evidence type="ECO:0000313" key="4">
    <source>
        <dbReference type="Proteomes" id="UP000324748"/>
    </source>
</evidence>
<accession>A0A5B0QFZ8</accession>
<feature type="signal peptide" evidence="1">
    <location>
        <begin position="1"/>
        <end position="19"/>
    </location>
</feature>
<evidence type="ECO:0000313" key="3">
    <source>
        <dbReference type="EMBL" id="KAA1112075.1"/>
    </source>
</evidence>
<sequence length="137" mass="15785">MRTIFIYLAISKLISRTWGLSQIIPYNGVNYYVFHGTGFAQDDHAKLAQVISLEKVIHGDFYDTLHFKNLTGDRIWMMDSFYKEHHLLPYNQVAVPWTKLARHIVAHTEPTVILNQDMFKDILAKAKKTTGESSKSS</sequence>
<keyword evidence="1" id="KW-0732">Signal</keyword>
<organism evidence="3 4">
    <name type="scientific">Puccinia graminis f. sp. tritici</name>
    <dbReference type="NCBI Taxonomy" id="56615"/>
    <lineage>
        <taxon>Eukaryota</taxon>
        <taxon>Fungi</taxon>
        <taxon>Dikarya</taxon>
        <taxon>Basidiomycota</taxon>
        <taxon>Pucciniomycotina</taxon>
        <taxon>Pucciniomycetes</taxon>
        <taxon>Pucciniales</taxon>
        <taxon>Pucciniaceae</taxon>
        <taxon>Puccinia</taxon>
    </lineage>
</organism>
<dbReference type="AlphaFoldDB" id="A0A5B0QFZ8"/>
<reference evidence="4 5" key="1">
    <citation type="submission" date="2019-05" db="EMBL/GenBank/DDBJ databases">
        <title>Emergence of the Ug99 lineage of the wheat stem rust pathogen through somatic hybridization.</title>
        <authorList>
            <person name="Li F."/>
            <person name="Upadhyaya N.M."/>
            <person name="Sperschneider J."/>
            <person name="Matny O."/>
            <person name="Nguyen-Phuc H."/>
            <person name="Mago R."/>
            <person name="Raley C."/>
            <person name="Miller M.E."/>
            <person name="Silverstein K.A.T."/>
            <person name="Henningsen E."/>
            <person name="Hirsch C.D."/>
            <person name="Visser B."/>
            <person name="Pretorius Z.A."/>
            <person name="Steffenson B.J."/>
            <person name="Schwessinger B."/>
            <person name="Dodds P.N."/>
            <person name="Figueroa M."/>
        </authorList>
    </citation>
    <scope>NUCLEOTIDE SEQUENCE [LARGE SCALE GENOMIC DNA]</scope>
    <source>
        <strain evidence="3">21-0</strain>
        <strain evidence="2 5">Ug99</strain>
    </source>
</reference>
<comment type="caution">
    <text evidence="3">The sequence shown here is derived from an EMBL/GenBank/DDBJ whole genome shotgun (WGS) entry which is preliminary data.</text>
</comment>
<dbReference type="EMBL" id="VSWC01000016">
    <property type="protein sequence ID" value="KAA1112075.1"/>
    <property type="molecule type" value="Genomic_DNA"/>
</dbReference>
<evidence type="ECO:0000256" key="1">
    <source>
        <dbReference type="SAM" id="SignalP"/>
    </source>
</evidence>
<name>A0A5B0QFZ8_PUCGR</name>
<keyword evidence="4" id="KW-1185">Reference proteome</keyword>
<evidence type="ECO:0000313" key="2">
    <source>
        <dbReference type="EMBL" id="KAA1098762.1"/>
    </source>
</evidence>
<feature type="chain" id="PRO_5036137969" evidence="1">
    <location>
        <begin position="20"/>
        <end position="137"/>
    </location>
</feature>
<dbReference type="EMBL" id="VDEP01000346">
    <property type="protein sequence ID" value="KAA1098762.1"/>
    <property type="molecule type" value="Genomic_DNA"/>
</dbReference>
<protein>
    <submittedName>
        <fullName evidence="3">Uncharacterized protein</fullName>
    </submittedName>
</protein>
<dbReference type="Proteomes" id="UP000324748">
    <property type="component" value="Unassembled WGS sequence"/>
</dbReference>